<feature type="compositionally biased region" description="Polar residues" evidence="12">
    <location>
        <begin position="530"/>
        <end position="545"/>
    </location>
</feature>
<sequence>MKQKTLLATAIAAALMLHTFAVTAQDATPAPSADESKAKSLDTVTVTGSRIRSVDVETAQPVFTMSRQEIQKQGYVSVGDILSHITASGSAGYSRSASLTSNTYAGSATVELRGLGAARTLVLVDGRRWGTNADGFTDLDTIPSSIIERIDVLKDGASAIYGSDAIAGVINIITRKNIQGGDANVYYGQFGQGDGAKQQYDFTWGNKIGKLSYVFSGSYAKDDPVWAKDRDFSRYPLGPRHSNSGLSGFGPGGLILNDPSGNGLKLNPGGDPTKLGDYHTYDPSVDNFNANQQMMLINGAKRKSLFGKADYAITDNVNAHVDATYTERTANIQIAGYPLGTGTTGLVVDKDSYYNPLGSRQGYTTPQDVEFLRRGVETPRLTKNTLKTYRVGAGLDGVFQIGERNFNWDVSGFFNKNKGDVFGTGNYNLINLAQGLGPSFKDSDGVIKCGRPGAVIAGCTPVNVLSGWGGMTPDMLNYVGVNTNGTYGTQTSGLAANIGGDVVQLPAGMVQFAAGLEYRREAGYNRPDGFSQTGNSTDLASDSSSGKYNTKEAYAELNIPVLADLPGAKLLSVDLASRYSKYSTFGSTTNSKFGIQWKPIDDLMFRGSISEGFRSPTINDLYGGQSQTFDSYTDPCDSRFGAVASGNANAIAACRAAGLAPGFVQTDSTGKPVSAADSQSTTPFLSGSNEKLKPETSLSKTLGFVYSPSYVDGLNVSLDWYNIRITNVITSVTSNDVLDDCYLRGIQSACGLFSRDTKGQVVGLVHTLSNRGKLETEGYDLSLTYRLPKFSFGQFRVNVDTNYVSKYNQTLSNGVISYNAGQYSTWRIRSNANLDWSYGDFGATWGIRYYSGLKEDCSFDLNGGPECSLPNYVSPGQGVTPKRQVGGIAFNDLSVRWNAPWNGTFSVGANNVFDRKSPIFYTASSNTIGNSSFVGNPAYDIGRFWYVRYNQKF</sequence>
<dbReference type="EMBL" id="JADIKD010000011">
    <property type="protein sequence ID" value="MFK2918237.1"/>
    <property type="molecule type" value="Genomic_DNA"/>
</dbReference>
<protein>
    <submittedName>
        <fullName evidence="16">TonB-dependent receptor</fullName>
    </submittedName>
</protein>
<dbReference type="Gene3D" id="2.40.170.20">
    <property type="entry name" value="TonB-dependent receptor, beta-barrel domain"/>
    <property type="match status" value="1"/>
</dbReference>
<evidence type="ECO:0000256" key="2">
    <source>
        <dbReference type="ARBA" id="ARBA00022448"/>
    </source>
</evidence>
<dbReference type="InterPro" id="IPR039426">
    <property type="entry name" value="TonB-dep_rcpt-like"/>
</dbReference>
<keyword evidence="3 9" id="KW-1134">Transmembrane beta strand</keyword>
<dbReference type="Proteomes" id="UP001620408">
    <property type="component" value="Unassembled WGS sequence"/>
</dbReference>
<evidence type="ECO:0000256" key="1">
    <source>
        <dbReference type="ARBA" id="ARBA00004571"/>
    </source>
</evidence>
<dbReference type="InterPro" id="IPR036942">
    <property type="entry name" value="Beta-barrel_TonB_sf"/>
</dbReference>
<feature type="region of interest" description="Disordered" evidence="12">
    <location>
        <begin position="670"/>
        <end position="690"/>
    </location>
</feature>
<keyword evidence="16" id="KW-0675">Receptor</keyword>
<dbReference type="InterPro" id="IPR000531">
    <property type="entry name" value="Beta-barrel_TonB"/>
</dbReference>
<comment type="subcellular location">
    <subcellularLocation>
        <location evidence="1 9">Cell outer membrane</location>
        <topology evidence="1 9">Multi-pass membrane protein</topology>
    </subcellularLocation>
</comment>
<comment type="similarity">
    <text evidence="9 11">Belongs to the TonB-dependent receptor family.</text>
</comment>
<gene>
    <name evidence="16" type="ORF">ISS97_13275</name>
</gene>
<proteinExistence type="inferred from homology"/>
<evidence type="ECO:0000313" key="17">
    <source>
        <dbReference type="Proteomes" id="UP001620408"/>
    </source>
</evidence>
<evidence type="ECO:0000256" key="5">
    <source>
        <dbReference type="ARBA" id="ARBA00022729"/>
    </source>
</evidence>
<dbReference type="Pfam" id="PF00593">
    <property type="entry name" value="TonB_dep_Rec_b-barrel"/>
    <property type="match status" value="1"/>
</dbReference>
<evidence type="ECO:0000256" key="7">
    <source>
        <dbReference type="ARBA" id="ARBA00023136"/>
    </source>
</evidence>
<feature type="domain" description="TonB-dependent receptor plug" evidence="15">
    <location>
        <begin position="57"/>
        <end position="169"/>
    </location>
</feature>
<evidence type="ECO:0000313" key="16">
    <source>
        <dbReference type="EMBL" id="MFK2918237.1"/>
    </source>
</evidence>
<dbReference type="PANTHER" id="PTHR47234">
    <property type="match status" value="1"/>
</dbReference>
<dbReference type="Gene3D" id="2.170.130.10">
    <property type="entry name" value="TonB-dependent receptor, plug domain"/>
    <property type="match status" value="1"/>
</dbReference>
<evidence type="ECO:0000256" key="12">
    <source>
        <dbReference type="SAM" id="MobiDB-lite"/>
    </source>
</evidence>
<evidence type="ECO:0000259" key="15">
    <source>
        <dbReference type="Pfam" id="PF07715"/>
    </source>
</evidence>
<evidence type="ECO:0000256" key="13">
    <source>
        <dbReference type="SAM" id="SignalP"/>
    </source>
</evidence>
<feature type="compositionally biased region" description="Polar residues" evidence="12">
    <location>
        <begin position="670"/>
        <end position="689"/>
    </location>
</feature>
<evidence type="ECO:0000256" key="11">
    <source>
        <dbReference type="RuleBase" id="RU003357"/>
    </source>
</evidence>
<evidence type="ECO:0000256" key="8">
    <source>
        <dbReference type="ARBA" id="ARBA00023237"/>
    </source>
</evidence>
<evidence type="ECO:0000256" key="10">
    <source>
        <dbReference type="PROSITE-ProRule" id="PRU10143"/>
    </source>
</evidence>
<feature type="domain" description="TonB-dependent receptor-like beta-barrel" evidence="14">
    <location>
        <begin position="354"/>
        <end position="912"/>
    </location>
</feature>
<evidence type="ECO:0000259" key="14">
    <source>
        <dbReference type="Pfam" id="PF00593"/>
    </source>
</evidence>
<keyword evidence="7 9" id="KW-0472">Membrane</keyword>
<evidence type="ECO:0000256" key="9">
    <source>
        <dbReference type="PROSITE-ProRule" id="PRU01360"/>
    </source>
</evidence>
<evidence type="ECO:0000256" key="3">
    <source>
        <dbReference type="ARBA" id="ARBA00022452"/>
    </source>
</evidence>
<keyword evidence="4 9" id="KW-0812">Transmembrane</keyword>
<comment type="caution">
    <text evidence="16">The sequence shown here is derived from an EMBL/GenBank/DDBJ whole genome shotgun (WGS) entry which is preliminary data.</text>
</comment>
<dbReference type="InterPro" id="IPR010916">
    <property type="entry name" value="TonB_box_CS"/>
</dbReference>
<dbReference type="PROSITE" id="PS52016">
    <property type="entry name" value="TONB_DEPENDENT_REC_3"/>
    <property type="match status" value="1"/>
</dbReference>
<evidence type="ECO:0000256" key="6">
    <source>
        <dbReference type="ARBA" id="ARBA00023077"/>
    </source>
</evidence>
<dbReference type="RefSeq" id="WP_379983986.1">
    <property type="nucleotide sequence ID" value="NZ_JADIKD010000011.1"/>
</dbReference>
<dbReference type="Pfam" id="PF07715">
    <property type="entry name" value="Plug"/>
    <property type="match status" value="1"/>
</dbReference>
<accession>A0ABW8K5Q5</accession>
<dbReference type="PANTHER" id="PTHR47234:SF2">
    <property type="entry name" value="TONB-DEPENDENT RECEPTOR"/>
    <property type="match status" value="1"/>
</dbReference>
<keyword evidence="17" id="KW-1185">Reference proteome</keyword>
<feature type="signal peptide" evidence="13">
    <location>
        <begin position="1"/>
        <end position="24"/>
    </location>
</feature>
<dbReference type="InterPro" id="IPR012910">
    <property type="entry name" value="Plug_dom"/>
</dbReference>
<reference evidence="16 17" key="1">
    <citation type="submission" date="2020-10" db="EMBL/GenBank/DDBJ databases">
        <title>Phylogeny of dyella-like bacteria.</title>
        <authorList>
            <person name="Fu J."/>
        </authorList>
    </citation>
    <scope>NUCLEOTIDE SEQUENCE [LARGE SCALE GENOMIC DNA]</scope>
    <source>
        <strain evidence="16 17">BB4</strain>
    </source>
</reference>
<organism evidence="16 17">
    <name type="scientific">Dyella koreensis</name>
    <dbReference type="NCBI Taxonomy" id="311235"/>
    <lineage>
        <taxon>Bacteria</taxon>
        <taxon>Pseudomonadati</taxon>
        <taxon>Pseudomonadota</taxon>
        <taxon>Gammaproteobacteria</taxon>
        <taxon>Lysobacterales</taxon>
        <taxon>Rhodanobacteraceae</taxon>
        <taxon>Dyella</taxon>
    </lineage>
</organism>
<feature type="chain" id="PRO_5047071186" evidence="13">
    <location>
        <begin position="25"/>
        <end position="953"/>
    </location>
</feature>
<dbReference type="InterPro" id="IPR037066">
    <property type="entry name" value="Plug_dom_sf"/>
</dbReference>
<keyword evidence="2 9" id="KW-0813">Transport</keyword>
<feature type="short sequence motif" description="TonB box" evidence="10">
    <location>
        <begin position="43"/>
        <end position="49"/>
    </location>
</feature>
<keyword evidence="5 13" id="KW-0732">Signal</keyword>
<feature type="region of interest" description="Disordered" evidence="12">
    <location>
        <begin position="525"/>
        <end position="545"/>
    </location>
</feature>
<evidence type="ECO:0000256" key="4">
    <source>
        <dbReference type="ARBA" id="ARBA00022692"/>
    </source>
</evidence>
<dbReference type="SUPFAM" id="SSF56935">
    <property type="entry name" value="Porins"/>
    <property type="match status" value="1"/>
</dbReference>
<keyword evidence="6 10" id="KW-0798">TonB box</keyword>
<dbReference type="PROSITE" id="PS00430">
    <property type="entry name" value="TONB_DEPENDENT_REC_1"/>
    <property type="match status" value="1"/>
</dbReference>
<name>A0ABW8K5Q5_9GAMM</name>
<keyword evidence="8 9" id="KW-0998">Cell outer membrane</keyword>